<dbReference type="PANTHER" id="PTHR31807">
    <property type="entry name" value="AUGMIN FAMILY MEMBER"/>
    <property type="match status" value="1"/>
</dbReference>
<dbReference type="GO" id="GO:0005737">
    <property type="term" value="C:cytoplasm"/>
    <property type="evidence" value="ECO:0007669"/>
    <property type="project" value="TreeGrafter"/>
</dbReference>
<comment type="similarity">
    <text evidence="1">Belongs to the QWRF family.</text>
</comment>
<reference evidence="3 4" key="1">
    <citation type="submission" date="2017-07" db="EMBL/GenBank/DDBJ databases">
        <title>An improved, manually edited Actinidia chinensis var. chinensis (kiwifruit) genome highlights the challenges associated with draft genomes and gene prediction in plants.</title>
        <authorList>
            <person name="Pilkington S."/>
            <person name="Crowhurst R."/>
            <person name="Hilario E."/>
            <person name="Nardozza S."/>
            <person name="Fraser L."/>
            <person name="Peng Y."/>
            <person name="Gunaseelan K."/>
            <person name="Simpson R."/>
            <person name="Tahir J."/>
            <person name="Deroles S."/>
            <person name="Templeton K."/>
            <person name="Luo Z."/>
            <person name="Davy M."/>
            <person name="Cheng C."/>
            <person name="Mcneilage M."/>
            <person name="Scaglione D."/>
            <person name="Liu Y."/>
            <person name="Zhang Q."/>
            <person name="Datson P."/>
            <person name="De Silva N."/>
            <person name="Gardiner S."/>
            <person name="Bassett H."/>
            <person name="Chagne D."/>
            <person name="Mccallum J."/>
            <person name="Dzierzon H."/>
            <person name="Deng C."/>
            <person name="Wang Y.-Y."/>
            <person name="Barron N."/>
            <person name="Manako K."/>
            <person name="Bowen J."/>
            <person name="Foster T."/>
            <person name="Erridge Z."/>
            <person name="Tiffin H."/>
            <person name="Waite C."/>
            <person name="Davies K."/>
            <person name="Grierson E."/>
            <person name="Laing W."/>
            <person name="Kirk R."/>
            <person name="Chen X."/>
            <person name="Wood M."/>
            <person name="Montefiori M."/>
            <person name="Brummell D."/>
            <person name="Schwinn K."/>
            <person name="Catanach A."/>
            <person name="Fullerton C."/>
            <person name="Li D."/>
            <person name="Meiyalaghan S."/>
            <person name="Nieuwenhuizen N."/>
            <person name="Read N."/>
            <person name="Prakash R."/>
            <person name="Hunter D."/>
            <person name="Zhang H."/>
            <person name="Mckenzie M."/>
            <person name="Knabel M."/>
            <person name="Harris A."/>
            <person name="Allan A."/>
            <person name="Chen A."/>
            <person name="Janssen B."/>
            <person name="Plunkett B."/>
            <person name="Dwamena C."/>
            <person name="Voogd C."/>
            <person name="Leif D."/>
            <person name="Lafferty D."/>
            <person name="Souleyre E."/>
            <person name="Varkonyi-Gasic E."/>
            <person name="Gambi F."/>
            <person name="Hanley J."/>
            <person name="Yao J.-L."/>
            <person name="Cheung J."/>
            <person name="David K."/>
            <person name="Warren B."/>
            <person name="Marsh K."/>
            <person name="Snowden K."/>
            <person name="Lin-Wang K."/>
            <person name="Brian L."/>
            <person name="Martinez-Sanchez M."/>
            <person name="Wang M."/>
            <person name="Ileperuma N."/>
            <person name="Macnee N."/>
            <person name="Campin R."/>
            <person name="Mcatee P."/>
            <person name="Drummond R."/>
            <person name="Espley R."/>
            <person name="Ireland H."/>
            <person name="Wu R."/>
            <person name="Atkinson R."/>
            <person name="Karunairetnam S."/>
            <person name="Bulley S."/>
            <person name="Chunkath S."/>
            <person name="Hanley Z."/>
            <person name="Storey R."/>
            <person name="Thrimawithana A."/>
            <person name="Thomson S."/>
            <person name="David C."/>
            <person name="Testolin R."/>
        </authorList>
    </citation>
    <scope>NUCLEOTIDE SEQUENCE [LARGE SCALE GENOMIC DNA]</scope>
    <source>
        <strain evidence="4">cv. Red5</strain>
        <tissue evidence="3">Young leaf</tissue>
    </source>
</reference>
<dbReference type="GO" id="GO:0051225">
    <property type="term" value="P:spindle assembly"/>
    <property type="evidence" value="ECO:0007669"/>
    <property type="project" value="TreeGrafter"/>
</dbReference>
<feature type="region of interest" description="Disordered" evidence="2">
    <location>
        <begin position="1"/>
        <end position="71"/>
    </location>
</feature>
<keyword evidence="4" id="KW-1185">Reference proteome</keyword>
<evidence type="ECO:0000256" key="2">
    <source>
        <dbReference type="SAM" id="MobiDB-lite"/>
    </source>
</evidence>
<dbReference type="Pfam" id="PF04484">
    <property type="entry name" value="QWRF"/>
    <property type="match status" value="1"/>
</dbReference>
<reference evidence="4" key="2">
    <citation type="journal article" date="2018" name="BMC Genomics">
        <title>A manually annotated Actinidia chinensis var. chinensis (kiwifruit) genome highlights the challenges associated with draft genomes and gene prediction in plants.</title>
        <authorList>
            <person name="Pilkington S.M."/>
            <person name="Crowhurst R."/>
            <person name="Hilario E."/>
            <person name="Nardozza S."/>
            <person name="Fraser L."/>
            <person name="Peng Y."/>
            <person name="Gunaseelan K."/>
            <person name="Simpson R."/>
            <person name="Tahir J."/>
            <person name="Deroles S.C."/>
            <person name="Templeton K."/>
            <person name="Luo Z."/>
            <person name="Davy M."/>
            <person name="Cheng C."/>
            <person name="McNeilage M."/>
            <person name="Scaglione D."/>
            <person name="Liu Y."/>
            <person name="Zhang Q."/>
            <person name="Datson P."/>
            <person name="De Silva N."/>
            <person name="Gardiner S.E."/>
            <person name="Bassett H."/>
            <person name="Chagne D."/>
            <person name="McCallum J."/>
            <person name="Dzierzon H."/>
            <person name="Deng C."/>
            <person name="Wang Y.Y."/>
            <person name="Barron L."/>
            <person name="Manako K."/>
            <person name="Bowen J."/>
            <person name="Foster T.M."/>
            <person name="Erridge Z.A."/>
            <person name="Tiffin H."/>
            <person name="Waite C.N."/>
            <person name="Davies K.M."/>
            <person name="Grierson E.P."/>
            <person name="Laing W.A."/>
            <person name="Kirk R."/>
            <person name="Chen X."/>
            <person name="Wood M."/>
            <person name="Montefiori M."/>
            <person name="Brummell D.A."/>
            <person name="Schwinn K.E."/>
            <person name="Catanach A."/>
            <person name="Fullerton C."/>
            <person name="Li D."/>
            <person name="Meiyalaghan S."/>
            <person name="Nieuwenhuizen N."/>
            <person name="Read N."/>
            <person name="Prakash R."/>
            <person name="Hunter D."/>
            <person name="Zhang H."/>
            <person name="McKenzie M."/>
            <person name="Knabel M."/>
            <person name="Harris A."/>
            <person name="Allan A.C."/>
            <person name="Gleave A."/>
            <person name="Chen A."/>
            <person name="Janssen B.J."/>
            <person name="Plunkett B."/>
            <person name="Ampomah-Dwamena C."/>
            <person name="Voogd C."/>
            <person name="Leif D."/>
            <person name="Lafferty D."/>
            <person name="Souleyre E.J.F."/>
            <person name="Varkonyi-Gasic E."/>
            <person name="Gambi F."/>
            <person name="Hanley J."/>
            <person name="Yao J.L."/>
            <person name="Cheung J."/>
            <person name="David K.M."/>
            <person name="Warren B."/>
            <person name="Marsh K."/>
            <person name="Snowden K.C."/>
            <person name="Lin-Wang K."/>
            <person name="Brian L."/>
            <person name="Martinez-Sanchez M."/>
            <person name="Wang M."/>
            <person name="Ileperuma N."/>
            <person name="Macnee N."/>
            <person name="Campin R."/>
            <person name="McAtee P."/>
            <person name="Drummond R.S.M."/>
            <person name="Espley R.V."/>
            <person name="Ireland H.S."/>
            <person name="Wu R."/>
            <person name="Atkinson R.G."/>
            <person name="Karunairetnam S."/>
            <person name="Bulley S."/>
            <person name="Chunkath S."/>
            <person name="Hanley Z."/>
            <person name="Storey R."/>
            <person name="Thrimawithana A.H."/>
            <person name="Thomson S."/>
            <person name="David C."/>
            <person name="Testolin R."/>
            <person name="Huang H."/>
            <person name="Hellens R.P."/>
            <person name="Schaffer R.J."/>
        </authorList>
    </citation>
    <scope>NUCLEOTIDE SEQUENCE [LARGE SCALE GENOMIC DNA]</scope>
    <source>
        <strain evidence="4">cv. Red5</strain>
    </source>
</reference>
<evidence type="ECO:0000256" key="1">
    <source>
        <dbReference type="ARBA" id="ARBA00010016"/>
    </source>
</evidence>
<dbReference type="OrthoDB" id="663033at2759"/>
<dbReference type="GO" id="GO:0008017">
    <property type="term" value="F:microtubule binding"/>
    <property type="evidence" value="ECO:0007669"/>
    <property type="project" value="TreeGrafter"/>
</dbReference>
<dbReference type="InterPro" id="IPR007573">
    <property type="entry name" value="QWRF"/>
</dbReference>
<name>A0A2R6PLY0_ACTCC</name>
<dbReference type="EMBL" id="NKQK01000024">
    <property type="protein sequence ID" value="PSR93326.1"/>
    <property type="molecule type" value="Genomic_DNA"/>
</dbReference>
<dbReference type="PANTHER" id="PTHR31807:SF27">
    <property type="entry name" value="QWRF MOTIF-CONTAINING PROTEIN 7"/>
    <property type="match status" value="1"/>
</dbReference>
<dbReference type="Proteomes" id="UP000241394">
    <property type="component" value="Chromosome LG24"/>
</dbReference>
<dbReference type="OMA" id="RYHRFRM"/>
<protein>
    <submittedName>
        <fullName evidence="3">QWRF motif-containing protein</fullName>
    </submittedName>
</protein>
<comment type="caution">
    <text evidence="3">The sequence shown here is derived from an EMBL/GenBank/DDBJ whole genome shotgun (WGS) entry which is preliminary data.</text>
</comment>
<dbReference type="STRING" id="1590841.A0A2R6PLY0"/>
<evidence type="ECO:0000313" key="4">
    <source>
        <dbReference type="Proteomes" id="UP000241394"/>
    </source>
</evidence>
<organism evidence="3 4">
    <name type="scientific">Actinidia chinensis var. chinensis</name>
    <name type="common">Chinese soft-hair kiwi</name>
    <dbReference type="NCBI Taxonomy" id="1590841"/>
    <lineage>
        <taxon>Eukaryota</taxon>
        <taxon>Viridiplantae</taxon>
        <taxon>Streptophyta</taxon>
        <taxon>Embryophyta</taxon>
        <taxon>Tracheophyta</taxon>
        <taxon>Spermatophyta</taxon>
        <taxon>Magnoliopsida</taxon>
        <taxon>eudicotyledons</taxon>
        <taxon>Gunneridae</taxon>
        <taxon>Pentapetalae</taxon>
        <taxon>asterids</taxon>
        <taxon>Ericales</taxon>
        <taxon>Actinidiaceae</taxon>
        <taxon>Actinidia</taxon>
    </lineage>
</organism>
<gene>
    <name evidence="3" type="ORF">CEY00_Acc27938</name>
</gene>
<accession>A0A2R6PLY0</accession>
<dbReference type="GO" id="GO:0005880">
    <property type="term" value="C:nuclear microtubule"/>
    <property type="evidence" value="ECO:0007669"/>
    <property type="project" value="TreeGrafter"/>
</dbReference>
<feature type="compositionally biased region" description="Pro residues" evidence="2">
    <location>
        <begin position="26"/>
        <end position="39"/>
    </location>
</feature>
<dbReference type="AlphaFoldDB" id="A0A2R6PLY0"/>
<dbReference type="InParanoid" id="A0A2R6PLY0"/>
<sequence>MPNHHKPAGPLPSACLSRSKSERPTSSPPQLQPSIPSPSPISAQRSKSTTKSRTKESTSMRSPRIPKTLQENRDHHFAKFWQQGQVAKRTRPGPSSLSAWALSPGRASHVVPKSPSYGKLKMEVGGGSSSGRGGVSRVLKYFRQRKGSPEKEVLHRCRVLHNRLVQWRFVNARALANMAKVKVVAEGKLFAVWLRITMLRNSILEKRMQAQRLQHEIKLHEIINPQISLLKEWAKLETKNSEAVGRVTRKLSAISIRLPLVQEAKGDELAVYNAMKAAVGGMENIETVAKNFLPQVEMICFLITELIVMEKQHQECMGELETWISTVASLEVRR</sequence>
<dbReference type="Gramene" id="PSR93326">
    <property type="protein sequence ID" value="PSR93326"/>
    <property type="gene ID" value="CEY00_Acc27938"/>
</dbReference>
<feature type="compositionally biased region" description="Low complexity" evidence="2">
    <location>
        <begin position="40"/>
        <end position="52"/>
    </location>
</feature>
<evidence type="ECO:0000313" key="3">
    <source>
        <dbReference type="EMBL" id="PSR93326.1"/>
    </source>
</evidence>
<proteinExistence type="inferred from homology"/>